<evidence type="ECO:0000313" key="3">
    <source>
        <dbReference type="EMBL" id="GJD97596.1"/>
    </source>
</evidence>
<dbReference type="PIRSF" id="PIRSF031854">
    <property type="entry name" value="UCP031854"/>
    <property type="match status" value="1"/>
</dbReference>
<comment type="caution">
    <text evidence="3">The sequence shown here is derived from an EMBL/GenBank/DDBJ whole genome shotgun (WGS) entry which is preliminary data.</text>
</comment>
<evidence type="ECO:0008006" key="5">
    <source>
        <dbReference type="Google" id="ProtNLM"/>
    </source>
</evidence>
<gene>
    <name evidence="3" type="ORF">OCOJLMKI_4829</name>
</gene>
<feature type="domain" description="Nucleotidyltransferase-like" evidence="1">
    <location>
        <begin position="106"/>
        <end position="311"/>
    </location>
</feature>
<dbReference type="Proteomes" id="UP001055125">
    <property type="component" value="Unassembled WGS sequence"/>
</dbReference>
<proteinExistence type="predicted"/>
<dbReference type="InterPro" id="IPR022550">
    <property type="entry name" value="NTP_transf_8"/>
</dbReference>
<dbReference type="InterPro" id="IPR046738">
    <property type="entry name" value="DUF6788"/>
</dbReference>
<reference evidence="3" key="1">
    <citation type="journal article" date="2021" name="Front. Microbiol.">
        <title>Comprehensive Comparative Genomics and Phenotyping of Methylobacterium Species.</title>
        <authorList>
            <person name="Alessa O."/>
            <person name="Ogura Y."/>
            <person name="Fujitani Y."/>
            <person name="Takami H."/>
            <person name="Hayashi T."/>
            <person name="Sahin N."/>
            <person name="Tani A."/>
        </authorList>
    </citation>
    <scope>NUCLEOTIDE SEQUENCE</scope>
    <source>
        <strain evidence="3">DSM 19015</strain>
    </source>
</reference>
<dbReference type="Pfam" id="PF20586">
    <property type="entry name" value="DUF6788"/>
    <property type="match status" value="1"/>
</dbReference>
<dbReference type="InterPro" id="IPR058575">
    <property type="entry name" value="NTP_transf_8_dom"/>
</dbReference>
<evidence type="ECO:0000259" key="1">
    <source>
        <dbReference type="Pfam" id="PF12281"/>
    </source>
</evidence>
<evidence type="ECO:0000259" key="2">
    <source>
        <dbReference type="Pfam" id="PF20586"/>
    </source>
</evidence>
<feature type="domain" description="DUF6788" evidence="2">
    <location>
        <begin position="18"/>
        <end position="68"/>
    </location>
</feature>
<dbReference type="EMBL" id="BPQP01000094">
    <property type="protein sequence ID" value="GJD97596.1"/>
    <property type="molecule type" value="Genomic_DNA"/>
</dbReference>
<protein>
    <recommendedName>
        <fullName evidence="5">Nucleotidyltransferase</fullName>
    </recommendedName>
</protein>
<name>A0ABQ4S383_9HYPH</name>
<reference evidence="3" key="2">
    <citation type="submission" date="2021-08" db="EMBL/GenBank/DDBJ databases">
        <authorList>
            <person name="Tani A."/>
            <person name="Ola A."/>
            <person name="Ogura Y."/>
            <person name="Katsura K."/>
            <person name="Hayashi T."/>
        </authorList>
    </citation>
    <scope>NUCLEOTIDE SEQUENCE</scope>
    <source>
        <strain evidence="3">DSM 19015</strain>
    </source>
</reference>
<sequence>MPFRRHSPIAHAAWHDLLRSLQDDAASDLRGTPTRVERNGRCYWYDSYRVGTSVRKAYIGEDSADLRRRLARAADLRSQRDERRRERARLIRILRAEGFMGVDAATGSLLAALASAGVFRLGGTLVGTHAFRLYEGVLGVRYAFDQAAQTNDVDIASFERLSLALGDTVSEPLQSVLRDFAFEPVPTLDPGLAWRWRQTRADLLVEFLTPSFEAEEGLRPLAALGVHAQALHFLNFVLAEPISVPVTYRSGVVVQVPRPERFAIHKLIVADRRREGADSLKSVKDRLQAAFLIEILAEDRPDDLLEAWETARAAGPRWRERLDASLARLPDTRRRLQQLSVTGEGAA</sequence>
<organism evidence="3 4">
    <name type="scientific">Methylobacterium iners</name>
    <dbReference type="NCBI Taxonomy" id="418707"/>
    <lineage>
        <taxon>Bacteria</taxon>
        <taxon>Pseudomonadati</taxon>
        <taxon>Pseudomonadota</taxon>
        <taxon>Alphaproteobacteria</taxon>
        <taxon>Hyphomicrobiales</taxon>
        <taxon>Methylobacteriaceae</taxon>
        <taxon>Methylobacterium</taxon>
    </lineage>
</organism>
<keyword evidence="4" id="KW-1185">Reference proteome</keyword>
<evidence type="ECO:0000313" key="4">
    <source>
        <dbReference type="Proteomes" id="UP001055125"/>
    </source>
</evidence>
<accession>A0ABQ4S383</accession>
<dbReference type="Pfam" id="PF12281">
    <property type="entry name" value="NTP_transf_8"/>
    <property type="match status" value="1"/>
</dbReference>